<dbReference type="PRINTS" id="PR00313">
    <property type="entry name" value="CABNDNGRPT"/>
</dbReference>
<dbReference type="Proteomes" id="UP001079430">
    <property type="component" value="Unassembled WGS sequence"/>
</dbReference>
<dbReference type="PROSITE" id="PS00435">
    <property type="entry name" value="PEROXIDASE_1"/>
    <property type="match status" value="1"/>
</dbReference>
<evidence type="ECO:0000313" key="1">
    <source>
        <dbReference type="EMBL" id="MCZ4093025.1"/>
    </source>
</evidence>
<dbReference type="Pfam" id="PF16184">
    <property type="entry name" value="Cadherin_3"/>
    <property type="match status" value="3"/>
</dbReference>
<proteinExistence type="predicted"/>
<dbReference type="Pfam" id="PF00353">
    <property type="entry name" value="HemolysinCabind"/>
    <property type="match status" value="1"/>
</dbReference>
<dbReference type="PROSITE" id="PS00330">
    <property type="entry name" value="HEMOLYSIN_CALCIUM"/>
    <property type="match status" value="2"/>
</dbReference>
<dbReference type="InterPro" id="IPR001343">
    <property type="entry name" value="Hemolysn_Ca-bd"/>
</dbReference>
<gene>
    <name evidence="1" type="ORF">O3W52_24040</name>
</gene>
<organism evidence="1 2">
    <name type="scientific">Sinorhizobium psoraleae</name>
    <dbReference type="NCBI Taxonomy" id="520838"/>
    <lineage>
        <taxon>Bacteria</taxon>
        <taxon>Pseudomonadati</taxon>
        <taxon>Pseudomonadota</taxon>
        <taxon>Alphaproteobacteria</taxon>
        <taxon>Hyphomicrobiales</taxon>
        <taxon>Rhizobiaceae</taxon>
        <taxon>Sinorhizobium/Ensifer group</taxon>
        <taxon>Sinorhizobium</taxon>
    </lineage>
</organism>
<dbReference type="InterPro" id="IPR018511">
    <property type="entry name" value="Hemolysin-typ_Ca-bd_CS"/>
</dbReference>
<sequence>MAQTLIDFSAGQITDGSAGGADTTLSAGGLVFTIAAQGNWSANFDNGRFNFTEDPAHGGEQFTITITSATGALIDFYDYQISVNADPMVSGGWAPSLNVDSTSWPDDGIHGDGVGPYYYRASFGGNVPAVVRGTSLSLADIIIPDTTTTGTMSFWLDNITIDSNNRPVVANFDAADAKDYVSGSQSAVLVDTASLAAVTDTDNTGWSGGQVRFTLSGRIAGEDALSLRNEGTAAGQIGISGSDVTYGGVVIGTLSGGGTSSSFLQVTLNGSATTAAIDAIIHNLTYSNLGTTPSGTRIISLTVRDAESGTSASTQTTINLVSPNDAPVVTTSGGSAAFAEGNAAITVDGGITVSDSDNTTLASATVAITGNFQSGQDVLGFTNDGGTMGNITASYDAATGVLTLISAGGTATLAEWQAALRAVTYTNSSNLPTTATRTISFAIDDGLQSSNIATKTVALTSVNDAPEVTVPASISVVEDVATAITGISFSDTDAGGASVTVTLSVRAGSLAATSGGGVTVGGSGTALTLTGTIANINAFIAAANVAYATAANATGNVTLTATINDGGNTGSGGAQTDSDTVTLAVTPVNDGPVVTAPISIAVDEDTATAITGITISDVDAGSASISVTLSLASGTLAGSSGGGVAVAGSGTGTLTLSGSIADINAFIAASNVTFTPAANTTSNVVLTALVNDGGNSGIGGALTTPATVTFVVTAVNDAPVNHVPGQQVTETDAPVLFSSGNGNAITISDADAGGGTVRVTLTASNGVLALAGTTGLVFITGSGVADSTMTFEGTVTDINTALNGMSFLPTGGYSGPASLQITTNDLGLAGSGGMQSDTDTIAINVDPPKVVNVEGMFDTTYHMRDTVTIVVTFDKAIYVDTTGGRPTLLLETGAIDREAVYLGGSGSKTLTFAYTVQKGDSSADLDYASINALMLNGATIKALNSLDALLTLPSVGGSHSIGGQNDIVIDGSFGAPSLTGDRQASLAEGASYTFTVEDFFSDPADNAADAVFTVSGVNHGKLLVNGVEASQFTGAQLANGLVTFQHDGSEDYFAPFYVHVDDGTDRFLLSIDSINDAPIRTGDLRAAVAEGGSYKLTVADLNFTDPDGAAPYIEIQVSNLKNGVVFVNGAETTSFTAADIKNGLVTFRHNGSETSSASFQFTASDGYETTPPISATFNFTVNPVNDAPRLTGDLKATVTEGGSYKLVAADLGFTDPDDAAAGVAFNVSSVTNGTVLVNGVAATRFTGAQLAAGLVTFRHNGSETTAASFKVAVEDGNEDLSAPVPATFTFTVSMANDALTLALTQRLAAIAENASTASERKVADLLVTDDRLGSNVLTLAGADSALFAVHDNALWLKAGARLDFETNPFLDVSVLVDDRTIGTGAEVTKAVRVSVTDAVERYVGSSGANTLTGTSAANEYFDGGAGNDTINGAAGKDTIVGGLGADRLTGGAGNDTFVFNLIDDSAKGFSGYVNNVAYGPASGAGYRDVITDFGNGDDVISLTAIDANTALVGNQGFTWRGKGEFTRKAGELIYKTFDTAGTANDKTIVYGDVTGDGRADFQIELSGLKPLVAGDFLL</sequence>
<dbReference type="InterPro" id="IPR051561">
    <property type="entry name" value="FRAS1_ECM"/>
</dbReference>
<comment type="caution">
    <text evidence="1">The sequence shown here is derived from an EMBL/GenBank/DDBJ whole genome shotgun (WGS) entry which is preliminary data.</text>
</comment>
<keyword evidence="2" id="KW-1185">Reference proteome</keyword>
<dbReference type="PANTHER" id="PTHR45739:SF8">
    <property type="entry name" value="FRAS1-RELATED EXTRACELLULAR MATRIX PROTEIN 1"/>
    <property type="match status" value="1"/>
</dbReference>
<dbReference type="InterPro" id="IPR011049">
    <property type="entry name" value="Serralysin-like_metalloprot_C"/>
</dbReference>
<dbReference type="InterPro" id="IPR019793">
    <property type="entry name" value="Peroxidases_heam-ligand_BS"/>
</dbReference>
<name>A0ABT4KM40_9HYPH</name>
<accession>A0ABT4KM40</accession>
<reference evidence="1" key="1">
    <citation type="submission" date="2022-10" db="EMBL/GenBank/DDBJ databases">
        <title>Whole genome sequencing of three plant growth promoting bacteria isolated from Vachellia tortilis subsp. raddiana in Morocco.</title>
        <authorList>
            <person name="Hnini M."/>
            <person name="Zouagui R."/>
            <person name="Zouagui H."/>
            <person name="Chemao Elfihri M.-W."/>
            <person name="Ibrahimi A."/>
            <person name="Sbabou L."/>
            <person name="Aurag J."/>
        </authorList>
    </citation>
    <scope>NUCLEOTIDE SEQUENCE</scope>
    <source>
        <strain evidence="1">LMR678</strain>
    </source>
</reference>
<dbReference type="RefSeq" id="WP_269284134.1">
    <property type="nucleotide sequence ID" value="NZ_JAPVOI010000004.1"/>
</dbReference>
<dbReference type="EMBL" id="JAPVOI010000004">
    <property type="protein sequence ID" value="MCZ4093025.1"/>
    <property type="molecule type" value="Genomic_DNA"/>
</dbReference>
<dbReference type="Gene3D" id="2.150.10.10">
    <property type="entry name" value="Serralysin-like metalloprotease, C-terminal"/>
    <property type="match status" value="1"/>
</dbReference>
<evidence type="ECO:0000313" key="2">
    <source>
        <dbReference type="Proteomes" id="UP001079430"/>
    </source>
</evidence>
<dbReference type="SUPFAM" id="SSF51120">
    <property type="entry name" value="beta-Roll"/>
    <property type="match status" value="1"/>
</dbReference>
<dbReference type="PANTHER" id="PTHR45739">
    <property type="entry name" value="MATRIX PROTEIN, PUTATIVE-RELATED"/>
    <property type="match status" value="1"/>
</dbReference>
<protein>
    <submittedName>
        <fullName evidence="1">Ig-like domain-containing protein</fullName>
    </submittedName>
</protein>